<evidence type="ECO:0000259" key="1">
    <source>
        <dbReference type="Pfam" id="PF07238"/>
    </source>
</evidence>
<evidence type="ECO:0000313" key="3">
    <source>
        <dbReference type="Proteomes" id="UP000316649"/>
    </source>
</evidence>
<proteinExistence type="predicted"/>
<comment type="caution">
    <text evidence="2">The sequence shown here is derived from an EMBL/GenBank/DDBJ whole genome shotgun (WGS) entry which is preliminary data.</text>
</comment>
<dbReference type="SUPFAM" id="SSF141371">
    <property type="entry name" value="PilZ domain-like"/>
    <property type="match status" value="1"/>
</dbReference>
<organism evidence="2 3">
    <name type="scientific">Sedimenticola selenatireducens</name>
    <dbReference type="NCBI Taxonomy" id="191960"/>
    <lineage>
        <taxon>Bacteria</taxon>
        <taxon>Pseudomonadati</taxon>
        <taxon>Pseudomonadota</taxon>
        <taxon>Gammaproteobacteria</taxon>
        <taxon>Chromatiales</taxon>
        <taxon>Sedimenticolaceae</taxon>
        <taxon>Sedimenticola</taxon>
    </lineage>
</organism>
<gene>
    <name evidence="2" type="ORF">FHP88_08015</name>
</gene>
<keyword evidence="3" id="KW-1185">Reference proteome</keyword>
<feature type="domain" description="PilZ" evidence="1">
    <location>
        <begin position="4"/>
        <end position="107"/>
    </location>
</feature>
<protein>
    <submittedName>
        <fullName evidence="2">PilZ domain-containing protein</fullName>
    </submittedName>
</protein>
<reference evidence="2 3" key="1">
    <citation type="submission" date="2019-07" db="EMBL/GenBank/DDBJ databases">
        <title>The pathways for chlorine oxyanion respiration interact through the shared metabolite chlorate.</title>
        <authorList>
            <person name="Barnum T.P."/>
            <person name="Cheng Y."/>
            <person name="Hill K.A."/>
            <person name="Lucas L.N."/>
            <person name="Carlson H.K."/>
            <person name="Coates J.D."/>
        </authorList>
    </citation>
    <scope>NUCLEOTIDE SEQUENCE [LARGE SCALE GENOMIC DNA]</scope>
    <source>
        <strain evidence="2 3">BK-1</strain>
    </source>
</reference>
<dbReference type="InterPro" id="IPR009875">
    <property type="entry name" value="PilZ_domain"/>
</dbReference>
<dbReference type="Pfam" id="PF07238">
    <property type="entry name" value="PilZ"/>
    <property type="match status" value="1"/>
</dbReference>
<evidence type="ECO:0000313" key="2">
    <source>
        <dbReference type="EMBL" id="TVO75936.1"/>
    </source>
</evidence>
<dbReference type="Gene3D" id="2.40.10.220">
    <property type="entry name" value="predicted glycosyltransferase like domains"/>
    <property type="match status" value="1"/>
</dbReference>
<dbReference type="AlphaFoldDB" id="A0A557SEU1"/>
<dbReference type="EMBL" id="VMNH01000007">
    <property type="protein sequence ID" value="TVO75936.1"/>
    <property type="molecule type" value="Genomic_DNA"/>
</dbReference>
<dbReference type="Proteomes" id="UP000316649">
    <property type="component" value="Unassembled WGS sequence"/>
</dbReference>
<dbReference type="GO" id="GO:0035438">
    <property type="term" value="F:cyclic-di-GMP binding"/>
    <property type="evidence" value="ECO:0007669"/>
    <property type="project" value="InterPro"/>
</dbReference>
<accession>A0A557SEU1</accession>
<dbReference type="OrthoDB" id="6199437at2"/>
<name>A0A557SEU1_9GAMM</name>
<sequence length="112" mass="12574">MPDKRSQPRKVCDARIDILDIETDQIIGNLVNISLSGFMMITTQSLPENYVFQFKISFESEGVGTQVIKVGAESLWVQEVEGSAQRWMGFHIIDISEADLAVIGTLIGDWRE</sequence>
<dbReference type="RefSeq" id="WP_144358516.1">
    <property type="nucleotide sequence ID" value="NZ_VMNH01000007.1"/>
</dbReference>